<dbReference type="AlphaFoldDB" id="A0A3N4UMG3"/>
<name>A0A3N4UMG3_9BURK</name>
<sequence length="70" mass="7922">MREEQLYTLLSQLISQGASLEEQTHAGRRFVLRHAGQRLTVPGAVALKLMREGRVREACKVGDRTLWFGV</sequence>
<gene>
    <name evidence="1" type="ORF">EDC62_2535</name>
</gene>
<evidence type="ECO:0000313" key="1">
    <source>
        <dbReference type="EMBL" id="RPE63070.1"/>
    </source>
</evidence>
<proteinExistence type="predicted"/>
<comment type="caution">
    <text evidence="1">The sequence shown here is derived from an EMBL/GenBank/DDBJ whole genome shotgun (WGS) entry which is preliminary data.</text>
</comment>
<dbReference type="Proteomes" id="UP000272193">
    <property type="component" value="Unassembled WGS sequence"/>
</dbReference>
<dbReference type="EMBL" id="RKQL01000007">
    <property type="protein sequence ID" value="RPE63070.1"/>
    <property type="molecule type" value="Genomic_DNA"/>
</dbReference>
<dbReference type="OrthoDB" id="9154491at2"/>
<evidence type="ECO:0000313" key="2">
    <source>
        <dbReference type="Proteomes" id="UP000272193"/>
    </source>
</evidence>
<reference evidence="1 2" key="1">
    <citation type="submission" date="2018-11" db="EMBL/GenBank/DDBJ databases">
        <title>Genomic Encyclopedia of Type Strains, Phase IV (KMG-IV): sequencing the most valuable type-strain genomes for metagenomic binning, comparative biology and taxonomic classification.</title>
        <authorList>
            <person name="Goeker M."/>
        </authorList>
    </citation>
    <scope>NUCLEOTIDE SEQUENCE [LARGE SCALE GENOMIC DNA]</scope>
    <source>
        <strain evidence="1 2">DSM 101684</strain>
    </source>
</reference>
<keyword evidence="2" id="KW-1185">Reference proteome</keyword>
<accession>A0A3N4UMG3</accession>
<dbReference type="RefSeq" id="WP_124224165.1">
    <property type="nucleotide sequence ID" value="NZ_RKQL01000007.1"/>
</dbReference>
<protein>
    <submittedName>
        <fullName evidence="1">Uncharacterized protein</fullName>
    </submittedName>
</protein>
<organism evidence="1 2">
    <name type="scientific">Tibeticola sediminis</name>
    <dbReference type="NCBI Taxonomy" id="1917811"/>
    <lineage>
        <taxon>Bacteria</taxon>
        <taxon>Pseudomonadati</taxon>
        <taxon>Pseudomonadota</taxon>
        <taxon>Betaproteobacteria</taxon>
        <taxon>Burkholderiales</taxon>
        <taxon>Comamonadaceae</taxon>
        <taxon>Tibeticola</taxon>
    </lineage>
</organism>